<gene>
    <name evidence="2" type="ORF">F4U95_00920</name>
    <name evidence="1" type="ORF">F4U96_00920</name>
</gene>
<dbReference type="AlphaFoldDB" id="A0A5J5IBP2"/>
<dbReference type="EMBL" id="VYQA01000001">
    <property type="protein sequence ID" value="KAA9033890.1"/>
    <property type="molecule type" value="Genomic_DNA"/>
</dbReference>
<evidence type="ECO:0000313" key="1">
    <source>
        <dbReference type="EMBL" id="KAA9021528.1"/>
    </source>
</evidence>
<evidence type="ECO:0000313" key="2">
    <source>
        <dbReference type="EMBL" id="KAA9033890.1"/>
    </source>
</evidence>
<sequence length="103" mass="11404">MRGEWSSHPDPRAVRCFAILHRLAERRGLGIQPPGTSYVSEGELALLSWIASSQRTSATRQPANDWRLAVVTARCGQWLNRMRLRLSPLTLHSGPDGTVASGR</sequence>
<accession>A0A5J5IBP2</accession>
<dbReference type="Proteomes" id="UP000326364">
    <property type="component" value="Unassembled WGS sequence"/>
</dbReference>
<name>A0A5J5IBP2_9SPHN</name>
<protein>
    <submittedName>
        <fullName evidence="2">Uncharacterized protein</fullName>
    </submittedName>
</protein>
<evidence type="ECO:0000313" key="4">
    <source>
        <dbReference type="Proteomes" id="UP000326364"/>
    </source>
</evidence>
<reference evidence="3 4" key="1">
    <citation type="submission" date="2019-09" db="EMBL/GenBank/DDBJ databases">
        <authorList>
            <person name="Feng G."/>
        </authorList>
    </citation>
    <scope>NUCLEOTIDE SEQUENCE [LARGE SCALE GENOMIC DNA]</scope>
    <source>
        <strain evidence="2 3">KACC 19283</strain>
        <strain evidence="1 4">KACC 19284</strain>
    </source>
</reference>
<organism evidence="2 3">
    <name type="scientific">Sphingobium limneticum</name>
    <dbReference type="NCBI Taxonomy" id="1007511"/>
    <lineage>
        <taxon>Bacteria</taxon>
        <taxon>Pseudomonadati</taxon>
        <taxon>Pseudomonadota</taxon>
        <taxon>Alphaproteobacteria</taxon>
        <taxon>Sphingomonadales</taxon>
        <taxon>Sphingomonadaceae</taxon>
        <taxon>Sphingobium</taxon>
    </lineage>
</organism>
<proteinExistence type="predicted"/>
<comment type="caution">
    <text evidence="2">The sequence shown here is derived from an EMBL/GenBank/DDBJ whole genome shotgun (WGS) entry which is preliminary data.</text>
</comment>
<evidence type="ECO:0000313" key="3">
    <source>
        <dbReference type="Proteomes" id="UP000325933"/>
    </source>
</evidence>
<dbReference type="Proteomes" id="UP000325933">
    <property type="component" value="Unassembled WGS sequence"/>
</dbReference>
<keyword evidence="4" id="KW-1185">Reference proteome</keyword>
<dbReference type="EMBL" id="VYQB01000001">
    <property type="protein sequence ID" value="KAA9021528.1"/>
    <property type="molecule type" value="Genomic_DNA"/>
</dbReference>